<proteinExistence type="predicted"/>
<accession>A0A518B3I8</accession>
<dbReference type="InterPro" id="IPR000944">
    <property type="entry name" value="Tscrpt_reg_Rrf2"/>
</dbReference>
<dbReference type="PANTHER" id="PTHR33221">
    <property type="entry name" value="WINGED HELIX-TURN-HELIX TRANSCRIPTIONAL REGULATOR, RRF2 FAMILY"/>
    <property type="match status" value="1"/>
</dbReference>
<dbReference type="OrthoDB" id="9795923at2"/>
<dbReference type="KEGG" id="knv:Pan216_23650"/>
<organism evidence="1 2">
    <name type="scientific">Kolteria novifilia</name>
    <dbReference type="NCBI Taxonomy" id="2527975"/>
    <lineage>
        <taxon>Bacteria</taxon>
        <taxon>Pseudomonadati</taxon>
        <taxon>Planctomycetota</taxon>
        <taxon>Planctomycetia</taxon>
        <taxon>Kolteriales</taxon>
        <taxon>Kolteriaceae</taxon>
        <taxon>Kolteria</taxon>
    </lineage>
</organism>
<name>A0A518B3I8_9BACT</name>
<dbReference type="Gene3D" id="1.10.10.10">
    <property type="entry name" value="Winged helix-like DNA-binding domain superfamily/Winged helix DNA-binding domain"/>
    <property type="match status" value="1"/>
</dbReference>
<dbReference type="GO" id="GO:0005829">
    <property type="term" value="C:cytosol"/>
    <property type="evidence" value="ECO:0007669"/>
    <property type="project" value="TreeGrafter"/>
</dbReference>
<reference evidence="1 2" key="1">
    <citation type="submission" date="2019-02" db="EMBL/GenBank/DDBJ databases">
        <title>Deep-cultivation of Planctomycetes and their phenomic and genomic characterization uncovers novel biology.</title>
        <authorList>
            <person name="Wiegand S."/>
            <person name="Jogler M."/>
            <person name="Boedeker C."/>
            <person name="Pinto D."/>
            <person name="Vollmers J."/>
            <person name="Rivas-Marin E."/>
            <person name="Kohn T."/>
            <person name="Peeters S.H."/>
            <person name="Heuer A."/>
            <person name="Rast P."/>
            <person name="Oberbeckmann S."/>
            <person name="Bunk B."/>
            <person name="Jeske O."/>
            <person name="Meyerdierks A."/>
            <person name="Storesund J.E."/>
            <person name="Kallscheuer N."/>
            <person name="Luecker S."/>
            <person name="Lage O.M."/>
            <person name="Pohl T."/>
            <person name="Merkel B.J."/>
            <person name="Hornburger P."/>
            <person name="Mueller R.-W."/>
            <person name="Bruemmer F."/>
            <person name="Labrenz M."/>
            <person name="Spormann A.M."/>
            <person name="Op den Camp H."/>
            <person name="Overmann J."/>
            <person name="Amann R."/>
            <person name="Jetten M.S.M."/>
            <person name="Mascher T."/>
            <person name="Medema M.H."/>
            <person name="Devos D.P."/>
            <person name="Kaster A.-K."/>
            <person name="Ovreas L."/>
            <person name="Rohde M."/>
            <person name="Galperin M.Y."/>
            <person name="Jogler C."/>
        </authorList>
    </citation>
    <scope>NUCLEOTIDE SEQUENCE [LARGE SCALE GENOMIC DNA]</scope>
    <source>
        <strain evidence="1 2">Pan216</strain>
    </source>
</reference>
<dbReference type="Pfam" id="PF02082">
    <property type="entry name" value="Rrf2"/>
    <property type="match status" value="1"/>
</dbReference>
<dbReference type="SUPFAM" id="SSF46785">
    <property type="entry name" value="Winged helix' DNA-binding domain"/>
    <property type="match status" value="1"/>
</dbReference>
<gene>
    <name evidence="1" type="primary">cymR</name>
    <name evidence="1" type="ORF">Pan216_23650</name>
</gene>
<dbReference type="PROSITE" id="PS51197">
    <property type="entry name" value="HTH_RRF2_2"/>
    <property type="match status" value="1"/>
</dbReference>
<dbReference type="NCBIfam" id="TIGR00738">
    <property type="entry name" value="rrf2_super"/>
    <property type="match status" value="1"/>
</dbReference>
<dbReference type="InterPro" id="IPR036388">
    <property type="entry name" value="WH-like_DNA-bd_sf"/>
</dbReference>
<dbReference type="EMBL" id="CP036279">
    <property type="protein sequence ID" value="QDU61504.1"/>
    <property type="molecule type" value="Genomic_DNA"/>
</dbReference>
<dbReference type="RefSeq" id="WP_145258087.1">
    <property type="nucleotide sequence ID" value="NZ_CP036279.1"/>
</dbReference>
<sequence length="144" mass="15888">MIVITRKVDYAILVLVDLMSRSEGGASTRELADRHKISRGFVSNIMKELGHENIVESQRGMHGGYRLARAPREITLSEIIYALEGTFRLMACANGQETSCDLFCVCPVKSPLQAVHDRINQVLDDVTLEELGGKATPLVSLTTE</sequence>
<dbReference type="Proteomes" id="UP000317093">
    <property type="component" value="Chromosome"/>
</dbReference>
<dbReference type="PANTHER" id="PTHR33221:SF2">
    <property type="entry name" value="TRANSCRIPTIONAL REGULATOR"/>
    <property type="match status" value="1"/>
</dbReference>
<dbReference type="InterPro" id="IPR036390">
    <property type="entry name" value="WH_DNA-bd_sf"/>
</dbReference>
<protein>
    <submittedName>
        <fullName evidence="1">HTH-type transcriptional regulator CymR</fullName>
    </submittedName>
</protein>
<dbReference type="GO" id="GO:0003700">
    <property type="term" value="F:DNA-binding transcription factor activity"/>
    <property type="evidence" value="ECO:0007669"/>
    <property type="project" value="TreeGrafter"/>
</dbReference>
<evidence type="ECO:0000313" key="1">
    <source>
        <dbReference type="EMBL" id="QDU61504.1"/>
    </source>
</evidence>
<keyword evidence="2" id="KW-1185">Reference proteome</keyword>
<dbReference type="AlphaFoldDB" id="A0A518B3I8"/>
<evidence type="ECO:0000313" key="2">
    <source>
        <dbReference type="Proteomes" id="UP000317093"/>
    </source>
</evidence>